<dbReference type="HOGENOM" id="CLU_2070173_0_0_0"/>
<feature type="compositionally biased region" description="Polar residues" evidence="1">
    <location>
        <begin position="1"/>
        <end position="13"/>
    </location>
</feature>
<reference evidence="2 3" key="1">
    <citation type="journal article" date="2011" name="J. Microbiol.">
        <title>Complete genome of Leptospirillum ferriphilum ML-04 provides insight into its physiology and environmental adaptation.</title>
        <authorList>
            <person name="Mi S."/>
            <person name="Song J."/>
            <person name="Lin J."/>
            <person name="Che Y."/>
            <person name="Zheng H."/>
            <person name="Lin J."/>
        </authorList>
    </citation>
    <scope>NUCLEOTIDE SEQUENCE [LARGE SCALE GENOMIC DNA]</scope>
    <source>
        <strain evidence="2 3">ML-04</strain>
    </source>
</reference>
<dbReference type="Proteomes" id="UP000006177">
    <property type="component" value="Chromosome"/>
</dbReference>
<dbReference type="PATRIC" id="fig|1048260.3.peg.188"/>
<evidence type="ECO:0000256" key="1">
    <source>
        <dbReference type="SAM" id="MobiDB-lite"/>
    </source>
</evidence>
<dbReference type="KEGG" id="lfi:LFML04_0183"/>
<dbReference type="STRING" id="1048260.LFML04_0183"/>
<dbReference type="RefSeq" id="WP_014959952.1">
    <property type="nucleotide sequence ID" value="NC_018649.1"/>
</dbReference>
<gene>
    <name evidence="2" type="ordered locus">LFML04_0183</name>
</gene>
<name>J9Z938_LEPFM</name>
<dbReference type="AlphaFoldDB" id="J9Z938"/>
<accession>J9Z938</accession>
<proteinExistence type="predicted"/>
<organism evidence="2 3">
    <name type="scientific">Leptospirillum ferriphilum (strain ML-04)</name>
    <dbReference type="NCBI Taxonomy" id="1048260"/>
    <lineage>
        <taxon>Bacteria</taxon>
        <taxon>Pseudomonadati</taxon>
        <taxon>Nitrospirota</taxon>
        <taxon>Nitrospiria</taxon>
        <taxon>Nitrospirales</taxon>
        <taxon>Nitrospiraceae</taxon>
        <taxon>Leptospirillum</taxon>
    </lineage>
</organism>
<dbReference type="EMBL" id="CP002919">
    <property type="protein sequence ID" value="AFS52428.1"/>
    <property type="molecule type" value="Genomic_DNA"/>
</dbReference>
<evidence type="ECO:0000313" key="3">
    <source>
        <dbReference type="Proteomes" id="UP000006177"/>
    </source>
</evidence>
<feature type="region of interest" description="Disordered" evidence="1">
    <location>
        <begin position="1"/>
        <end position="24"/>
    </location>
</feature>
<evidence type="ECO:0000313" key="2">
    <source>
        <dbReference type="EMBL" id="AFS52428.1"/>
    </source>
</evidence>
<protein>
    <submittedName>
        <fullName evidence="2">Uncharacterized protein</fullName>
    </submittedName>
</protein>
<sequence>MSSNTEKTPSNATLVFIKSDPRESPRPAEAVRVTAGLVGGEIPVSLYLFREALPLFEDNLEDMEDGEILTKFWNQFPEMGVEIFYEPDPDVPPPAGAHPMSPEELSEYLEGFSQFLFF</sequence>